<evidence type="ECO:0000313" key="2">
    <source>
        <dbReference type="EMBL" id="TCO58054.1"/>
    </source>
</evidence>
<name>A0A4R2JGB1_9PSEU</name>
<dbReference type="Gene3D" id="1.20.1260.20">
    <property type="entry name" value="PPE superfamily"/>
    <property type="match status" value="1"/>
</dbReference>
<feature type="region of interest" description="Disordered" evidence="1">
    <location>
        <begin position="146"/>
        <end position="297"/>
    </location>
</feature>
<gene>
    <name evidence="2" type="ORF">EV192_105117</name>
</gene>
<sequence length="404" mass="39055">MVDGPKVPKADTHYMGVDHRELKAWTDAGQPGDANDLSDVWKSMGNGLNDAAEKLMVAVFGSESGWTGAAANAMRAQLQKVAEWSEQTGDSFTKASQAFVKQGESVGAAKSAMPEPVDYDPTKMIRDAALSANPVQIAMLPYDMHKQHQASQEAHQRAADVVQKRDTELAAAAQSIPPFEPPPALGGEGAKKPDQHGPSVPGGPGLPGGQPRVGGGGNGGGGRPGGGRGGGPGTGGPGGRPAGGAGPGMGAQPDDRDNNNPPPPSFGMPSLPMGTGTSGFAPSGSPPTSGIGPGGGPGFGGAAAAGGGGGFGGGFGGSAFGSPGAGFGPTGAGAGAGAGTPPGPGGARGAAGGRGGGAGGMGAGGHKGEGGEDEQHQRPSYLVEPDPDAMFGTDQMTAPPVIGG</sequence>
<dbReference type="AlphaFoldDB" id="A0A4R2JGB1"/>
<feature type="region of interest" description="Disordered" evidence="1">
    <location>
        <begin position="332"/>
        <end position="404"/>
    </location>
</feature>
<organism evidence="2 3">
    <name type="scientific">Actinocrispum wychmicini</name>
    <dbReference type="NCBI Taxonomy" id="1213861"/>
    <lineage>
        <taxon>Bacteria</taxon>
        <taxon>Bacillati</taxon>
        <taxon>Actinomycetota</taxon>
        <taxon>Actinomycetes</taxon>
        <taxon>Pseudonocardiales</taxon>
        <taxon>Pseudonocardiaceae</taxon>
        <taxon>Actinocrispum</taxon>
    </lineage>
</organism>
<evidence type="ECO:0008006" key="4">
    <source>
        <dbReference type="Google" id="ProtNLM"/>
    </source>
</evidence>
<feature type="compositionally biased region" description="Gly residues" evidence="1">
    <location>
        <begin position="332"/>
        <end position="365"/>
    </location>
</feature>
<keyword evidence="3" id="KW-1185">Reference proteome</keyword>
<dbReference type="RefSeq" id="WP_132118521.1">
    <property type="nucleotide sequence ID" value="NZ_SLWS01000005.1"/>
</dbReference>
<evidence type="ECO:0000256" key="1">
    <source>
        <dbReference type="SAM" id="MobiDB-lite"/>
    </source>
</evidence>
<feature type="compositionally biased region" description="Basic and acidic residues" evidence="1">
    <location>
        <begin position="366"/>
        <end position="377"/>
    </location>
</feature>
<protein>
    <recommendedName>
        <fullName evidence="4">PPE family protein</fullName>
    </recommendedName>
</protein>
<feature type="compositionally biased region" description="Low complexity" evidence="1">
    <location>
        <begin position="281"/>
        <end position="290"/>
    </location>
</feature>
<accession>A0A4R2JGB1</accession>
<feature type="compositionally biased region" description="Gly residues" evidence="1">
    <location>
        <begin position="200"/>
        <end position="249"/>
    </location>
</feature>
<proteinExistence type="predicted"/>
<dbReference type="OrthoDB" id="3664672at2"/>
<dbReference type="EMBL" id="SLWS01000005">
    <property type="protein sequence ID" value="TCO58054.1"/>
    <property type="molecule type" value="Genomic_DNA"/>
</dbReference>
<feature type="compositionally biased region" description="Basic and acidic residues" evidence="1">
    <location>
        <begin position="154"/>
        <end position="168"/>
    </location>
</feature>
<dbReference type="SUPFAM" id="SSF140459">
    <property type="entry name" value="PE/PPE dimer-like"/>
    <property type="match status" value="1"/>
</dbReference>
<comment type="caution">
    <text evidence="2">The sequence shown here is derived from an EMBL/GenBank/DDBJ whole genome shotgun (WGS) entry which is preliminary data.</text>
</comment>
<dbReference type="InterPro" id="IPR038332">
    <property type="entry name" value="PPE_sf"/>
</dbReference>
<dbReference type="Proteomes" id="UP000295680">
    <property type="component" value="Unassembled WGS sequence"/>
</dbReference>
<evidence type="ECO:0000313" key="3">
    <source>
        <dbReference type="Proteomes" id="UP000295680"/>
    </source>
</evidence>
<reference evidence="2 3" key="1">
    <citation type="submission" date="2019-03" db="EMBL/GenBank/DDBJ databases">
        <title>Genomic Encyclopedia of Type Strains, Phase IV (KMG-IV): sequencing the most valuable type-strain genomes for metagenomic binning, comparative biology and taxonomic classification.</title>
        <authorList>
            <person name="Goeker M."/>
        </authorList>
    </citation>
    <scope>NUCLEOTIDE SEQUENCE [LARGE SCALE GENOMIC DNA]</scope>
    <source>
        <strain evidence="2 3">DSM 45934</strain>
    </source>
</reference>